<name>A0AAV9WUN4_9PEZI</name>
<reference evidence="2 3" key="1">
    <citation type="submission" date="2019-10" db="EMBL/GenBank/DDBJ databases">
        <authorList>
            <person name="Palmer J.M."/>
        </authorList>
    </citation>
    <scope>NUCLEOTIDE SEQUENCE [LARGE SCALE GENOMIC DNA]</scope>
    <source>
        <strain evidence="2 3">TWF694</strain>
    </source>
</reference>
<feature type="region of interest" description="Disordered" evidence="1">
    <location>
        <begin position="299"/>
        <end position="394"/>
    </location>
</feature>
<accession>A0AAV9WUN4</accession>
<dbReference type="EMBL" id="JAVHJO010000017">
    <property type="protein sequence ID" value="KAK6525290.1"/>
    <property type="molecule type" value="Genomic_DNA"/>
</dbReference>
<evidence type="ECO:0000256" key="1">
    <source>
        <dbReference type="SAM" id="MobiDB-lite"/>
    </source>
</evidence>
<evidence type="ECO:0000313" key="2">
    <source>
        <dbReference type="EMBL" id="KAK6525290.1"/>
    </source>
</evidence>
<proteinExistence type="predicted"/>
<evidence type="ECO:0008006" key="4">
    <source>
        <dbReference type="Google" id="ProtNLM"/>
    </source>
</evidence>
<keyword evidence="3" id="KW-1185">Reference proteome</keyword>
<feature type="compositionally biased region" description="Basic and acidic residues" evidence="1">
    <location>
        <begin position="353"/>
        <end position="370"/>
    </location>
</feature>
<organism evidence="2 3">
    <name type="scientific">Orbilia ellipsospora</name>
    <dbReference type="NCBI Taxonomy" id="2528407"/>
    <lineage>
        <taxon>Eukaryota</taxon>
        <taxon>Fungi</taxon>
        <taxon>Dikarya</taxon>
        <taxon>Ascomycota</taxon>
        <taxon>Pezizomycotina</taxon>
        <taxon>Orbiliomycetes</taxon>
        <taxon>Orbiliales</taxon>
        <taxon>Orbiliaceae</taxon>
        <taxon>Orbilia</taxon>
    </lineage>
</organism>
<feature type="compositionally biased region" description="Polar residues" evidence="1">
    <location>
        <begin position="21"/>
        <end position="32"/>
    </location>
</feature>
<dbReference type="AlphaFoldDB" id="A0AAV9WUN4"/>
<feature type="compositionally biased region" description="Basic and acidic residues" evidence="1">
    <location>
        <begin position="299"/>
        <end position="309"/>
    </location>
</feature>
<sequence length="394" mass="44745">MSGPPIPRYSLLSARPIPNLHPNSYSDTGRQPQAQLDLSAKTKPGLANSTVLSHPELFTEILYKLYNPPTDYGVISHLIPLTSNLESTAYSNTLSLKLVCKTWRDIISFSPATPFQSRKVKTEGVNHLLHIPFLAWLAINLRAEMKETYCGQTNFPQLRELAEDAGFMADNMFISHPAVDKILITIVADYHDSFTSSDLGGSFRHHKYTFRLSQRFSEDVFLIRNEKGVTVKQVYRVIMDALTAYYNFKKSYMLWMVEVGFVDPDVDVIGGGDSDMTRRSKLKLFEQSKRCVRIHPTDGRLDVRNDHHQPRILLPLPEETEDDDEFDDSEEEDDGEEDGDRGDSESERDDENGEGKDGTDKMDVDEESCRGSDLPLKARLRSERSKRSSTMLAR</sequence>
<evidence type="ECO:0000313" key="3">
    <source>
        <dbReference type="Proteomes" id="UP001365542"/>
    </source>
</evidence>
<protein>
    <recommendedName>
        <fullName evidence="4">F-box domain-containing protein</fullName>
    </recommendedName>
</protein>
<feature type="compositionally biased region" description="Acidic residues" evidence="1">
    <location>
        <begin position="318"/>
        <end position="352"/>
    </location>
</feature>
<gene>
    <name evidence="2" type="ORF">TWF694_005435</name>
</gene>
<feature type="region of interest" description="Disordered" evidence="1">
    <location>
        <begin position="12"/>
        <end position="32"/>
    </location>
</feature>
<dbReference type="Proteomes" id="UP001365542">
    <property type="component" value="Unassembled WGS sequence"/>
</dbReference>
<comment type="caution">
    <text evidence="2">The sequence shown here is derived from an EMBL/GenBank/DDBJ whole genome shotgun (WGS) entry which is preliminary data.</text>
</comment>